<evidence type="ECO:0000313" key="1">
    <source>
        <dbReference type="EMBL" id="MPN03076.1"/>
    </source>
</evidence>
<proteinExistence type="predicted"/>
<sequence length="119" mass="13824">MTGFFEHAVQQILDVFPDSRAVGAHNHAAAHAGIIGEIRLSDDIGIPFGKVNIHWGDVFHQFLFIIRHFRFSSLKSHIPDYYTFWHSKKQAAHYRKPVFPRKTGFKRVPRFNYARVSSM</sequence>
<name>A0A645ENQ5_9ZZZZ</name>
<organism evidence="1">
    <name type="scientific">bioreactor metagenome</name>
    <dbReference type="NCBI Taxonomy" id="1076179"/>
    <lineage>
        <taxon>unclassified sequences</taxon>
        <taxon>metagenomes</taxon>
        <taxon>ecological metagenomes</taxon>
    </lineage>
</organism>
<dbReference type="AlphaFoldDB" id="A0A645ENQ5"/>
<gene>
    <name evidence="1" type="ORF">SDC9_150299</name>
</gene>
<dbReference type="EMBL" id="VSSQ01049014">
    <property type="protein sequence ID" value="MPN03076.1"/>
    <property type="molecule type" value="Genomic_DNA"/>
</dbReference>
<protein>
    <submittedName>
        <fullName evidence="1">Uncharacterized protein</fullName>
    </submittedName>
</protein>
<reference evidence="1" key="1">
    <citation type="submission" date="2019-08" db="EMBL/GenBank/DDBJ databases">
        <authorList>
            <person name="Kucharzyk K."/>
            <person name="Murdoch R.W."/>
            <person name="Higgins S."/>
            <person name="Loffler F."/>
        </authorList>
    </citation>
    <scope>NUCLEOTIDE SEQUENCE</scope>
</reference>
<comment type="caution">
    <text evidence="1">The sequence shown here is derived from an EMBL/GenBank/DDBJ whole genome shotgun (WGS) entry which is preliminary data.</text>
</comment>
<accession>A0A645ENQ5</accession>